<feature type="region of interest" description="Disordered" evidence="8">
    <location>
        <begin position="129"/>
        <end position="149"/>
    </location>
</feature>
<keyword evidence="5" id="KW-0009">Actin-binding</keyword>
<dbReference type="PANTHER" id="PTHR13759">
    <property type="entry name" value="TWINFILIN"/>
    <property type="match status" value="1"/>
</dbReference>
<evidence type="ECO:0000256" key="2">
    <source>
        <dbReference type="ARBA" id="ARBA00009557"/>
    </source>
</evidence>
<dbReference type="SMART" id="SM00102">
    <property type="entry name" value="ADF"/>
    <property type="match status" value="1"/>
</dbReference>
<dbReference type="GO" id="GO:0003785">
    <property type="term" value="F:actin monomer binding"/>
    <property type="evidence" value="ECO:0007669"/>
    <property type="project" value="TreeGrafter"/>
</dbReference>
<comment type="subcellular location">
    <subcellularLocation>
        <location evidence="1">Cytoplasm</location>
        <location evidence="1">Cytoskeleton</location>
    </subcellularLocation>
</comment>
<evidence type="ECO:0000256" key="6">
    <source>
        <dbReference type="ARBA" id="ARBA00023212"/>
    </source>
</evidence>
<comment type="similarity">
    <text evidence="2">Belongs to the actin-binding proteins ADF family. Twinfilin subfamily.</text>
</comment>
<evidence type="ECO:0000256" key="8">
    <source>
        <dbReference type="SAM" id="MobiDB-lite"/>
    </source>
</evidence>
<dbReference type="PANTHER" id="PTHR13759:SF1">
    <property type="entry name" value="TWINFILIN"/>
    <property type="match status" value="1"/>
</dbReference>
<evidence type="ECO:0000256" key="7">
    <source>
        <dbReference type="ARBA" id="ARBA00038532"/>
    </source>
</evidence>
<dbReference type="AlphaFoldDB" id="A0A6A5VBN0"/>
<feature type="domain" description="ADF-H" evidence="9">
    <location>
        <begin position="172"/>
        <end position="303"/>
    </location>
</feature>
<dbReference type="InterPro" id="IPR002108">
    <property type="entry name" value="ADF-H"/>
</dbReference>
<keyword evidence="3" id="KW-0963">Cytoplasm</keyword>
<evidence type="ECO:0000256" key="1">
    <source>
        <dbReference type="ARBA" id="ARBA00004245"/>
    </source>
</evidence>
<dbReference type="GO" id="GO:0051015">
    <property type="term" value="F:actin filament binding"/>
    <property type="evidence" value="ECO:0007669"/>
    <property type="project" value="TreeGrafter"/>
</dbReference>
<evidence type="ECO:0000256" key="3">
    <source>
        <dbReference type="ARBA" id="ARBA00022490"/>
    </source>
</evidence>
<dbReference type="GO" id="GO:0005737">
    <property type="term" value="C:cytoplasm"/>
    <property type="evidence" value="ECO:0007669"/>
    <property type="project" value="TreeGrafter"/>
</dbReference>
<dbReference type="GO" id="GO:0030042">
    <property type="term" value="P:actin filament depolymerization"/>
    <property type="evidence" value="ECO:0007669"/>
    <property type="project" value="TreeGrafter"/>
</dbReference>
<proteinExistence type="inferred from homology"/>
<keyword evidence="4" id="KW-0677">Repeat</keyword>
<dbReference type="InterPro" id="IPR029006">
    <property type="entry name" value="ADF-H/Gelsolin-like_dom_sf"/>
</dbReference>
<accession>A0A6A5VBN0</accession>
<dbReference type="PROSITE" id="PS51263">
    <property type="entry name" value="ADF_H"/>
    <property type="match status" value="1"/>
</dbReference>
<evidence type="ECO:0000313" key="10">
    <source>
        <dbReference type="EMBL" id="KAF1972426.1"/>
    </source>
</evidence>
<evidence type="ECO:0000256" key="4">
    <source>
        <dbReference type="ARBA" id="ARBA00022737"/>
    </source>
</evidence>
<name>A0A6A5VBN0_9PLEO</name>
<dbReference type="Gene3D" id="3.40.20.10">
    <property type="entry name" value="Severin"/>
    <property type="match status" value="2"/>
</dbReference>
<dbReference type="SUPFAM" id="SSF55753">
    <property type="entry name" value="Actin depolymerizing proteins"/>
    <property type="match status" value="2"/>
</dbReference>
<dbReference type="Proteomes" id="UP000800036">
    <property type="component" value="Unassembled WGS sequence"/>
</dbReference>
<reference evidence="10" key="1">
    <citation type="journal article" date="2020" name="Stud. Mycol.">
        <title>101 Dothideomycetes genomes: a test case for predicting lifestyles and emergence of pathogens.</title>
        <authorList>
            <person name="Haridas S."/>
            <person name="Albert R."/>
            <person name="Binder M."/>
            <person name="Bloem J."/>
            <person name="Labutti K."/>
            <person name="Salamov A."/>
            <person name="Andreopoulos B."/>
            <person name="Baker S."/>
            <person name="Barry K."/>
            <person name="Bills G."/>
            <person name="Bluhm B."/>
            <person name="Cannon C."/>
            <person name="Castanera R."/>
            <person name="Culley D."/>
            <person name="Daum C."/>
            <person name="Ezra D."/>
            <person name="Gonzalez J."/>
            <person name="Henrissat B."/>
            <person name="Kuo A."/>
            <person name="Liang C."/>
            <person name="Lipzen A."/>
            <person name="Lutzoni F."/>
            <person name="Magnuson J."/>
            <person name="Mondo S."/>
            <person name="Nolan M."/>
            <person name="Ohm R."/>
            <person name="Pangilinan J."/>
            <person name="Park H.-J."/>
            <person name="Ramirez L."/>
            <person name="Alfaro M."/>
            <person name="Sun H."/>
            <person name="Tritt A."/>
            <person name="Yoshinaga Y."/>
            <person name="Zwiers L.-H."/>
            <person name="Turgeon B."/>
            <person name="Goodwin S."/>
            <person name="Spatafora J."/>
            <person name="Crous P."/>
            <person name="Grigoriev I."/>
        </authorList>
    </citation>
    <scope>NUCLEOTIDE SEQUENCE</scope>
    <source>
        <strain evidence="10">CBS 107.79</strain>
    </source>
</reference>
<dbReference type="EMBL" id="ML976687">
    <property type="protein sequence ID" value="KAF1972426.1"/>
    <property type="molecule type" value="Genomic_DNA"/>
</dbReference>
<organism evidence="10 11">
    <name type="scientific">Bimuria novae-zelandiae CBS 107.79</name>
    <dbReference type="NCBI Taxonomy" id="1447943"/>
    <lineage>
        <taxon>Eukaryota</taxon>
        <taxon>Fungi</taxon>
        <taxon>Dikarya</taxon>
        <taxon>Ascomycota</taxon>
        <taxon>Pezizomycotina</taxon>
        <taxon>Dothideomycetes</taxon>
        <taxon>Pleosporomycetidae</taxon>
        <taxon>Pleosporales</taxon>
        <taxon>Massarineae</taxon>
        <taxon>Didymosphaeriaceae</taxon>
        <taxon>Bimuria</taxon>
    </lineage>
</organism>
<comment type="subunit">
    <text evidence="7">Interacts with G-actin; ADP-actin form.</text>
</comment>
<dbReference type="GO" id="GO:0005884">
    <property type="term" value="C:actin filament"/>
    <property type="evidence" value="ECO:0007669"/>
    <property type="project" value="TreeGrafter"/>
</dbReference>
<dbReference type="InterPro" id="IPR028458">
    <property type="entry name" value="Twinfilin"/>
</dbReference>
<dbReference type="OrthoDB" id="10006997at2759"/>
<gene>
    <name evidence="10" type="ORF">BU23DRAFT_163372</name>
</gene>
<dbReference type="GO" id="GO:0051016">
    <property type="term" value="P:barbed-end actin filament capping"/>
    <property type="evidence" value="ECO:0007669"/>
    <property type="project" value="TreeGrafter"/>
</dbReference>
<keyword evidence="11" id="KW-1185">Reference proteome</keyword>
<evidence type="ECO:0000313" key="11">
    <source>
        <dbReference type="Proteomes" id="UP000800036"/>
    </source>
</evidence>
<feature type="compositionally biased region" description="Basic and acidic residues" evidence="8">
    <location>
        <begin position="138"/>
        <end position="147"/>
    </location>
</feature>
<protein>
    <recommendedName>
        <fullName evidence="9">ADF-H domain-containing protein</fullName>
    </recommendedName>
</protein>
<keyword evidence="6" id="KW-0206">Cytoskeleton</keyword>
<dbReference type="Pfam" id="PF00241">
    <property type="entry name" value="Cofilin_ADF"/>
    <property type="match status" value="1"/>
</dbReference>
<evidence type="ECO:0000256" key="5">
    <source>
        <dbReference type="ARBA" id="ARBA00023203"/>
    </source>
</evidence>
<evidence type="ECO:0000259" key="9">
    <source>
        <dbReference type="PROSITE" id="PS51263"/>
    </source>
</evidence>
<sequence>MEVPTNVTLAFADFVSEQSHFALPIGIVDTTLRALSPITYPEDHEYIFQRALNRIEPVLSPKTALYLILRRENSLVAITYVPYLANAEAKALLVDNRDALLKRLGEQNFSTSIICKEIGEITDARSWEERSGYGQPRSSDHSEHTDACDTADVTGSGIRDLGYKKNKCRLCDRRMKNKIADDALDALKHLGEGGDCVQLSVNITTEILQLNFRSRNLAPSEVASHLPTSTPSFTFYHHAANERLYFIFYSPDNASVKARMKHTMAIPGLINIIANDNGMQVDQKIEIHDAEELVFEAKDERIGKFRSVYLSNKFAGTESQWKGMEEQ</sequence>